<feature type="domain" description="Kazal-like" evidence="4">
    <location>
        <begin position="786"/>
        <end position="839"/>
    </location>
</feature>
<keyword evidence="6" id="KW-1185">Reference proteome</keyword>
<reference evidence="5 6" key="1">
    <citation type="submission" date="2024-05" db="EMBL/GenBank/DDBJ databases">
        <authorList>
            <person name="Wallberg A."/>
        </authorList>
    </citation>
    <scope>NUCLEOTIDE SEQUENCE [LARGE SCALE GENOMIC DNA]</scope>
</reference>
<keyword evidence="1" id="KW-0646">Protease inhibitor</keyword>
<dbReference type="GO" id="GO:0030154">
    <property type="term" value="P:cell differentiation"/>
    <property type="evidence" value="ECO:0007669"/>
    <property type="project" value="TreeGrafter"/>
</dbReference>
<dbReference type="GO" id="GO:0005576">
    <property type="term" value="C:extracellular region"/>
    <property type="evidence" value="ECO:0007669"/>
    <property type="project" value="TreeGrafter"/>
</dbReference>
<protein>
    <recommendedName>
        <fullName evidence="4">Kazal-like domain-containing protein</fullName>
    </recommendedName>
</protein>
<dbReference type="CDD" id="cd00104">
    <property type="entry name" value="KAZAL_FS"/>
    <property type="match status" value="11"/>
</dbReference>
<dbReference type="SUPFAM" id="SSF100895">
    <property type="entry name" value="Kazal-type serine protease inhibitors"/>
    <property type="match status" value="17"/>
</dbReference>
<evidence type="ECO:0000256" key="1">
    <source>
        <dbReference type="ARBA" id="ARBA00022690"/>
    </source>
</evidence>
<sequence>EPEIQSRCNGNCGSEYIPICGNDERTYINHCWLTLEMCLYPQKNLSKQYSGECVSGALSGTELSEPERLSQTVLCEQICPERPDLVCDNKNITHLNFCELERARCLFPGNDIKFEKPGPCEKGCSDKVCSEEDNPVCDNKNRTHQNYCMLEKSDCLFPLLNIRFQHPGECGNGELEPECNDNCGIKHLPVCGTNNKTYPNPCWLDFSSCQAPEKNISIKHLGECEGNIEQQPRCNNFCGLEHQPVCGRNGNTYPNPCWLNFAACRAPHENIEVKHFGECEATEISTPHCKYDCGTEHLPVCGTNDKTYPNPCWLNLAACQTPEENITINNPGNCDGNEISTPHCNYDCGTEHLPVCGTNDKTYPNPCWLNLASCQIPEENIAIKNPGNCEANEISTPHCNYDCGTEHLPVCGTNDKTYPNPCWLNLAACQAPEENIAIKNRGNCVANEISTPHCNYDCGTEHLPVCGTNDKTYPNPCWLNLAACQTPEENIAIKNPGNCEAENEISTPYCNYDCGTEHLPVCGTNDKTYPNPCWLNFAACQTPEENIAIKNPGNCDANEISTRHCNYDCGTEHLPVCGTNDKIYPNPCWLNFDACQTPEENIAIKILGNCDAEFVIPTANEISIPHCHYDCGTEHLPVCGTNDKTYPNPCWLNFAACQTPEENIAIKNNGNCEANEISTPHCNYDCGTEHLPVCGTNDKTYPNPCWLNFAACQTPEENIAIKNPGNCEANEILTFHCNYDCGTEHLPVCGTNDKTYPNPCWLNLAACQIPEENIAIKNPGNCEVNEEVTPKCNDDCGTKHLPVCGTNHQTYINLCWLQFAACEVAKNNITMKHPGKCEEHSIEQLNEVTESSQSVLCDQDCSSTYDPVCDNKGHTHTNFCFLEKMACLSPNENIVFRLLGECEHSNVQLNEVTEASPSMLCNQVCSSAYDPVCDNKGHTHNNFCLLEKMACLSPEENLVFRHPGEC</sequence>
<evidence type="ECO:0000256" key="2">
    <source>
        <dbReference type="ARBA" id="ARBA00022900"/>
    </source>
</evidence>
<dbReference type="PANTHER" id="PTHR10913">
    <property type="entry name" value="FOLLISTATIN-RELATED"/>
    <property type="match status" value="1"/>
</dbReference>
<feature type="non-terminal residue" evidence="5">
    <location>
        <position position="1"/>
    </location>
</feature>
<keyword evidence="2" id="KW-0722">Serine protease inhibitor</keyword>
<dbReference type="EMBL" id="CAXKWB010000465">
    <property type="protein sequence ID" value="CAL4060932.1"/>
    <property type="molecule type" value="Genomic_DNA"/>
</dbReference>
<dbReference type="PROSITE" id="PS51465">
    <property type="entry name" value="KAZAL_2"/>
    <property type="match status" value="17"/>
</dbReference>
<evidence type="ECO:0000313" key="5">
    <source>
        <dbReference type="EMBL" id="CAL4060932.1"/>
    </source>
</evidence>
<feature type="domain" description="Kazal-like" evidence="4">
    <location>
        <begin position="676"/>
        <end position="729"/>
    </location>
</feature>
<evidence type="ECO:0000259" key="4">
    <source>
        <dbReference type="PROSITE" id="PS51465"/>
    </source>
</evidence>
<feature type="domain" description="Kazal-like" evidence="4">
    <location>
        <begin position="121"/>
        <end position="172"/>
    </location>
</feature>
<feature type="domain" description="Kazal-like" evidence="4">
    <location>
        <begin position="731"/>
        <end position="784"/>
    </location>
</feature>
<dbReference type="InterPro" id="IPR002350">
    <property type="entry name" value="Kazal_dom"/>
</dbReference>
<dbReference type="PANTHER" id="PTHR10913:SF45">
    <property type="entry name" value="FOLLISTATIN, ISOFORM A-RELATED"/>
    <property type="match status" value="1"/>
</dbReference>
<proteinExistence type="predicted"/>
<dbReference type="Proteomes" id="UP001497623">
    <property type="component" value="Unassembled WGS sequence"/>
</dbReference>
<dbReference type="SMART" id="SM00280">
    <property type="entry name" value="KAZAL"/>
    <property type="match status" value="17"/>
</dbReference>
<evidence type="ECO:0000256" key="3">
    <source>
        <dbReference type="ARBA" id="ARBA00023157"/>
    </source>
</evidence>
<gene>
    <name evidence="5" type="ORF">MNOR_LOCUS1687</name>
</gene>
<accession>A0AAV2PLL0</accession>
<dbReference type="Pfam" id="PF07648">
    <property type="entry name" value="Kazal_2"/>
    <property type="match status" value="16"/>
</dbReference>
<dbReference type="InterPro" id="IPR050653">
    <property type="entry name" value="Prot_Inhib_GrowthFact_Antg"/>
</dbReference>
<feature type="domain" description="Kazal-like" evidence="4">
    <location>
        <begin position="2"/>
        <end position="55"/>
    </location>
</feature>
<feature type="domain" description="Kazal-like" evidence="4">
    <location>
        <begin position="338"/>
        <end position="391"/>
    </location>
</feature>
<dbReference type="InterPro" id="IPR036058">
    <property type="entry name" value="Kazal_dom_sf"/>
</dbReference>
<feature type="domain" description="Kazal-like" evidence="4">
    <location>
        <begin position="228"/>
        <end position="281"/>
    </location>
</feature>
<feature type="domain" description="Kazal-like" evidence="4">
    <location>
        <begin position="621"/>
        <end position="674"/>
    </location>
</feature>
<feature type="domain" description="Kazal-like" evidence="4">
    <location>
        <begin position="851"/>
        <end position="904"/>
    </location>
</feature>
<feature type="domain" description="Kazal-like" evidence="4">
    <location>
        <begin position="283"/>
        <end position="336"/>
    </location>
</feature>
<organism evidence="5 6">
    <name type="scientific">Meganyctiphanes norvegica</name>
    <name type="common">Northern krill</name>
    <name type="synonym">Thysanopoda norvegica</name>
    <dbReference type="NCBI Taxonomy" id="48144"/>
    <lineage>
        <taxon>Eukaryota</taxon>
        <taxon>Metazoa</taxon>
        <taxon>Ecdysozoa</taxon>
        <taxon>Arthropoda</taxon>
        <taxon>Crustacea</taxon>
        <taxon>Multicrustacea</taxon>
        <taxon>Malacostraca</taxon>
        <taxon>Eumalacostraca</taxon>
        <taxon>Eucarida</taxon>
        <taxon>Euphausiacea</taxon>
        <taxon>Euphausiidae</taxon>
        <taxon>Meganyctiphanes</taxon>
    </lineage>
</organism>
<feature type="domain" description="Kazal-like" evidence="4">
    <location>
        <begin position="504"/>
        <end position="557"/>
    </location>
</feature>
<dbReference type="Gene3D" id="3.30.60.30">
    <property type="match status" value="17"/>
</dbReference>
<evidence type="ECO:0000313" key="6">
    <source>
        <dbReference type="Proteomes" id="UP001497623"/>
    </source>
</evidence>
<comment type="caution">
    <text evidence="5">The sequence shown here is derived from an EMBL/GenBank/DDBJ whole genome shotgun (WGS) entry which is preliminary data.</text>
</comment>
<feature type="domain" description="Kazal-like" evidence="4">
    <location>
        <begin position="448"/>
        <end position="501"/>
    </location>
</feature>
<feature type="domain" description="Kazal-like" evidence="4">
    <location>
        <begin position="393"/>
        <end position="446"/>
    </location>
</feature>
<dbReference type="Pfam" id="PF00050">
    <property type="entry name" value="Kazal_1"/>
    <property type="match status" value="1"/>
</dbReference>
<feature type="non-terminal residue" evidence="5">
    <location>
        <position position="966"/>
    </location>
</feature>
<feature type="domain" description="Kazal-like" evidence="4">
    <location>
        <begin position="915"/>
        <end position="966"/>
    </location>
</feature>
<feature type="domain" description="Kazal-like" evidence="4">
    <location>
        <begin position="559"/>
        <end position="612"/>
    </location>
</feature>
<feature type="domain" description="Kazal-like" evidence="4">
    <location>
        <begin position="173"/>
        <end position="226"/>
    </location>
</feature>
<feature type="domain" description="Kazal-like" evidence="4">
    <location>
        <begin position="69"/>
        <end position="120"/>
    </location>
</feature>
<dbReference type="AlphaFoldDB" id="A0AAV2PLL0"/>
<keyword evidence="3" id="KW-1015">Disulfide bond</keyword>
<name>A0AAV2PLL0_MEGNR</name>